<dbReference type="RefSeq" id="WP_308453293.1">
    <property type="nucleotide sequence ID" value="NZ_JAJEQR010000014.1"/>
</dbReference>
<feature type="region of interest" description="Disordered" evidence="3">
    <location>
        <begin position="75"/>
        <end position="95"/>
    </location>
</feature>
<feature type="transmembrane region" description="Helical" evidence="4">
    <location>
        <begin position="26"/>
        <end position="47"/>
    </location>
</feature>
<dbReference type="Pfam" id="PF13365">
    <property type="entry name" value="Trypsin_2"/>
    <property type="match status" value="1"/>
</dbReference>
<reference evidence="6" key="1">
    <citation type="submission" date="2021-10" db="EMBL/GenBank/DDBJ databases">
        <title>Anaerobic single-cell dispensing facilitates the cultivation of human gut bacteria.</title>
        <authorList>
            <person name="Afrizal A."/>
        </authorList>
    </citation>
    <scope>NUCLEOTIDE SEQUENCE</scope>
    <source>
        <strain evidence="6">CLA-AA-H215</strain>
    </source>
</reference>
<dbReference type="EMBL" id="JAJEQR010000014">
    <property type="protein sequence ID" value="MCC2230660.1"/>
    <property type="molecule type" value="Genomic_DNA"/>
</dbReference>
<dbReference type="SUPFAM" id="SSF50494">
    <property type="entry name" value="Trypsin-like serine proteases"/>
    <property type="match status" value="1"/>
</dbReference>
<accession>A0AAE3EB28</accession>
<name>A0AAE3EB28_9FIRM</name>
<proteinExistence type="predicted"/>
<evidence type="ECO:0000313" key="7">
    <source>
        <dbReference type="Proteomes" id="UP001198182"/>
    </source>
</evidence>
<dbReference type="InterPro" id="IPR051201">
    <property type="entry name" value="Chloro_Bact_Ser_Proteases"/>
</dbReference>
<evidence type="ECO:0000256" key="4">
    <source>
        <dbReference type="SAM" id="Phobius"/>
    </source>
</evidence>
<dbReference type="Gene3D" id="2.40.10.120">
    <property type="match status" value="1"/>
</dbReference>
<gene>
    <name evidence="6" type="ORF">LKD81_06550</name>
</gene>
<dbReference type="InterPro" id="IPR001940">
    <property type="entry name" value="Peptidase_S1C"/>
</dbReference>
<keyword evidence="1" id="KW-0645">Protease</keyword>
<organism evidence="6 7">
    <name type="scientific">Hominifimenecus microfluidus</name>
    <dbReference type="NCBI Taxonomy" id="2885348"/>
    <lineage>
        <taxon>Bacteria</taxon>
        <taxon>Bacillati</taxon>
        <taxon>Bacillota</taxon>
        <taxon>Clostridia</taxon>
        <taxon>Lachnospirales</taxon>
        <taxon>Lachnospiraceae</taxon>
        <taxon>Hominifimenecus</taxon>
    </lineage>
</organism>
<keyword evidence="7" id="KW-1185">Reference proteome</keyword>
<dbReference type="Proteomes" id="UP001198182">
    <property type="component" value="Unassembled WGS sequence"/>
</dbReference>
<keyword evidence="2" id="KW-0378">Hydrolase</keyword>
<dbReference type="Gene3D" id="2.30.42.10">
    <property type="match status" value="1"/>
</dbReference>
<dbReference type="SMART" id="SM00228">
    <property type="entry name" value="PDZ"/>
    <property type="match status" value="1"/>
</dbReference>
<sequence>MSDFYGGENPGGEDPNKKKPGMGKKFLLILLAIVLVSGVVGGGVYYVTQMIEPEDGWASLFTSEEDTSSLIVKDTENTTEEASSSESQTAAETVPVTGETQIAQVESADAAAASGSTGGVVIVDVSDVVDSTLPSIVAITNTIVYENYKNYYGFYSKPDDTYEVTGSGSGIILGDNGSELWIVTNNHVIEDATSLTITFNNGLTAEAYVKGTDEDNDVAVVGVSLASLSDETKSSIRAIAIGDSDSLRMGEGVIAIGNALGFGQSVTTGCISALNRVMQTTDGSTMTLIQTDAAINPGNSGGALLDRDGRLIGINVAKLSDSDVEGMGFAIPISQVRDIIDELSLIKGIGGDDKVSEEDYPYLGVQLKDISENMVTNYGMPAGILVYYVEENSPAQVAGIMNNDVITSFDGHTVRTYEDLNQLLPYYAGGTTVMLTVSRMEQGSYQEQTVEVTLGFRADHTS</sequence>
<keyword evidence="4" id="KW-0472">Membrane</keyword>
<protein>
    <submittedName>
        <fullName evidence="6">Trypsin-like peptidase domain-containing protein</fullName>
    </submittedName>
</protein>
<evidence type="ECO:0000256" key="3">
    <source>
        <dbReference type="SAM" id="MobiDB-lite"/>
    </source>
</evidence>
<dbReference type="AlphaFoldDB" id="A0AAE3EB28"/>
<dbReference type="PANTHER" id="PTHR43343:SF3">
    <property type="entry name" value="PROTEASE DO-LIKE 8, CHLOROPLASTIC"/>
    <property type="match status" value="1"/>
</dbReference>
<dbReference type="Pfam" id="PF13180">
    <property type="entry name" value="PDZ_2"/>
    <property type="match status" value="1"/>
</dbReference>
<evidence type="ECO:0000259" key="5">
    <source>
        <dbReference type="PROSITE" id="PS50106"/>
    </source>
</evidence>
<keyword evidence="4" id="KW-0812">Transmembrane</keyword>
<dbReference type="InterPro" id="IPR036034">
    <property type="entry name" value="PDZ_sf"/>
</dbReference>
<evidence type="ECO:0000313" key="6">
    <source>
        <dbReference type="EMBL" id="MCC2230660.1"/>
    </source>
</evidence>
<dbReference type="PRINTS" id="PR00834">
    <property type="entry name" value="PROTEASES2C"/>
</dbReference>
<dbReference type="PANTHER" id="PTHR43343">
    <property type="entry name" value="PEPTIDASE S12"/>
    <property type="match status" value="1"/>
</dbReference>
<keyword evidence="4" id="KW-1133">Transmembrane helix</keyword>
<dbReference type="PROSITE" id="PS50106">
    <property type="entry name" value="PDZ"/>
    <property type="match status" value="1"/>
</dbReference>
<feature type="domain" description="PDZ" evidence="5">
    <location>
        <begin position="342"/>
        <end position="441"/>
    </location>
</feature>
<dbReference type="InterPro" id="IPR001478">
    <property type="entry name" value="PDZ"/>
</dbReference>
<comment type="caution">
    <text evidence="6">The sequence shown here is derived from an EMBL/GenBank/DDBJ whole genome shotgun (WGS) entry which is preliminary data.</text>
</comment>
<dbReference type="InterPro" id="IPR009003">
    <property type="entry name" value="Peptidase_S1_PA"/>
</dbReference>
<dbReference type="GO" id="GO:0006508">
    <property type="term" value="P:proteolysis"/>
    <property type="evidence" value="ECO:0007669"/>
    <property type="project" value="UniProtKB-KW"/>
</dbReference>
<evidence type="ECO:0000256" key="2">
    <source>
        <dbReference type="ARBA" id="ARBA00022801"/>
    </source>
</evidence>
<dbReference type="GO" id="GO:0004252">
    <property type="term" value="F:serine-type endopeptidase activity"/>
    <property type="evidence" value="ECO:0007669"/>
    <property type="project" value="InterPro"/>
</dbReference>
<evidence type="ECO:0000256" key="1">
    <source>
        <dbReference type="ARBA" id="ARBA00022670"/>
    </source>
</evidence>
<dbReference type="SUPFAM" id="SSF50156">
    <property type="entry name" value="PDZ domain-like"/>
    <property type="match status" value="1"/>
</dbReference>
<feature type="compositionally biased region" description="Low complexity" evidence="3">
    <location>
        <begin position="80"/>
        <end position="93"/>
    </location>
</feature>